<dbReference type="PANTHER" id="PTHR31080">
    <property type="entry name" value="PECTINESTERASE INHIBITOR-LIKE"/>
    <property type="match status" value="1"/>
</dbReference>
<evidence type="ECO:0000259" key="7">
    <source>
        <dbReference type="SMART" id="SM00856"/>
    </source>
</evidence>
<evidence type="ECO:0000256" key="1">
    <source>
        <dbReference type="ARBA" id="ARBA00004239"/>
    </source>
</evidence>
<accession>A0A835DIB6</accession>
<dbReference type="NCBIfam" id="TIGR01614">
    <property type="entry name" value="PME_inhib"/>
    <property type="match status" value="1"/>
</dbReference>
<dbReference type="OrthoDB" id="1430376at2759"/>
<name>A0A835DIB6_TETSI</name>
<proteinExistence type="inferred from homology"/>
<feature type="chain" id="PRO_5032269130" description="Pectinesterase inhibitor domain-containing protein" evidence="6">
    <location>
        <begin position="27"/>
        <end position="314"/>
    </location>
</feature>
<dbReference type="FunFam" id="1.20.140.40:FF:000006">
    <property type="entry name" value="Pectinesterase inhibitor 3"/>
    <property type="match status" value="1"/>
</dbReference>
<keyword evidence="3 6" id="KW-0732">Signal</keyword>
<evidence type="ECO:0000256" key="6">
    <source>
        <dbReference type="SAM" id="SignalP"/>
    </source>
</evidence>
<evidence type="ECO:0000256" key="3">
    <source>
        <dbReference type="ARBA" id="ARBA00022729"/>
    </source>
</evidence>
<evidence type="ECO:0000256" key="5">
    <source>
        <dbReference type="ARBA" id="ARBA00038471"/>
    </source>
</evidence>
<dbReference type="GO" id="GO:0005576">
    <property type="term" value="C:extracellular region"/>
    <property type="evidence" value="ECO:0007669"/>
    <property type="project" value="UniProtKB-SubCell"/>
</dbReference>
<evidence type="ECO:0000256" key="4">
    <source>
        <dbReference type="ARBA" id="ARBA00023157"/>
    </source>
</evidence>
<feature type="domain" description="Pectinesterase inhibitor" evidence="7">
    <location>
        <begin position="38"/>
        <end position="191"/>
    </location>
</feature>
<reference evidence="8 9" key="1">
    <citation type="submission" date="2020-04" db="EMBL/GenBank/DDBJ databases">
        <title>Plant Genome Project.</title>
        <authorList>
            <person name="Zhang R.-G."/>
        </authorList>
    </citation>
    <scope>NUCLEOTIDE SEQUENCE [LARGE SCALE GENOMIC DNA]</scope>
    <source>
        <strain evidence="8">YNK0</strain>
        <tissue evidence="8">Leaf</tissue>
    </source>
</reference>
<dbReference type="Proteomes" id="UP000655225">
    <property type="component" value="Unassembled WGS sequence"/>
</dbReference>
<dbReference type="PANTHER" id="PTHR31080:SF110">
    <property type="entry name" value="PECTINESTERASE INHIBITOR 3"/>
    <property type="match status" value="1"/>
</dbReference>
<keyword evidence="2" id="KW-0964">Secreted</keyword>
<keyword evidence="4" id="KW-1015">Disulfide bond</keyword>
<dbReference type="Pfam" id="PF04043">
    <property type="entry name" value="PMEI"/>
    <property type="match status" value="1"/>
</dbReference>
<dbReference type="Gene3D" id="1.20.140.40">
    <property type="entry name" value="Invertase/pectin methylesterase inhibitor family protein"/>
    <property type="match status" value="1"/>
</dbReference>
<evidence type="ECO:0000313" key="9">
    <source>
        <dbReference type="Proteomes" id="UP000655225"/>
    </source>
</evidence>
<dbReference type="AlphaFoldDB" id="A0A835DIB6"/>
<dbReference type="InterPro" id="IPR006501">
    <property type="entry name" value="Pectinesterase_inhib_dom"/>
</dbReference>
<dbReference type="SUPFAM" id="SSF101148">
    <property type="entry name" value="Plant invertase/pectin methylesterase inhibitor"/>
    <property type="match status" value="1"/>
</dbReference>
<comment type="subcellular location">
    <subcellularLocation>
        <location evidence="1">Secreted</location>
        <location evidence="1">Extracellular space</location>
    </subcellularLocation>
</comment>
<dbReference type="SMART" id="SM00856">
    <property type="entry name" value="PMEI"/>
    <property type="match status" value="1"/>
</dbReference>
<dbReference type="EMBL" id="JABCRI010000009">
    <property type="protein sequence ID" value="KAF8401134.1"/>
    <property type="molecule type" value="Genomic_DNA"/>
</dbReference>
<gene>
    <name evidence="8" type="ORF">HHK36_014438</name>
</gene>
<sequence>MPLPLPLLTLLFLFLSLSSETRYATAGNSDTSSHEHEHKHDLVRSSCSHASYPNLCFRTLSTYAGPAKTPNDLAQAAVTVSLTRARHVSRYIARVANLHNGSKREQSALSDCVDQISETIDDLTQTLSELRHLRRGTFRWQMSNVETWVSAALTNEDTCLDGFQNVDGRVKVDVKQKITNVARVTSNALYLINRLDEIRGRALVCSSAGNLVINITPTGVANATVLLQCGTARTTVAQTVTNPYGVYQIDLRVVDEVSMDPSLCRVVIPLPVATNCTVLPSTANLVAPISPVQVVQTKLGPVAIFLVREYLLVP</sequence>
<comment type="similarity">
    <text evidence="5">Belongs to the PMEI family.</text>
</comment>
<keyword evidence="9" id="KW-1185">Reference proteome</keyword>
<dbReference type="CDD" id="cd15798">
    <property type="entry name" value="PMEI-like_3"/>
    <property type="match status" value="1"/>
</dbReference>
<dbReference type="GO" id="GO:0004857">
    <property type="term" value="F:enzyme inhibitor activity"/>
    <property type="evidence" value="ECO:0007669"/>
    <property type="project" value="InterPro"/>
</dbReference>
<evidence type="ECO:0000313" key="8">
    <source>
        <dbReference type="EMBL" id="KAF8401134.1"/>
    </source>
</evidence>
<dbReference type="InterPro" id="IPR051955">
    <property type="entry name" value="PME_Inhibitor"/>
</dbReference>
<organism evidence="8 9">
    <name type="scientific">Tetracentron sinense</name>
    <name type="common">Spur-leaf</name>
    <dbReference type="NCBI Taxonomy" id="13715"/>
    <lineage>
        <taxon>Eukaryota</taxon>
        <taxon>Viridiplantae</taxon>
        <taxon>Streptophyta</taxon>
        <taxon>Embryophyta</taxon>
        <taxon>Tracheophyta</taxon>
        <taxon>Spermatophyta</taxon>
        <taxon>Magnoliopsida</taxon>
        <taxon>Trochodendrales</taxon>
        <taxon>Trochodendraceae</taxon>
        <taxon>Tetracentron</taxon>
    </lineage>
</organism>
<feature type="signal peptide" evidence="6">
    <location>
        <begin position="1"/>
        <end position="26"/>
    </location>
</feature>
<comment type="caution">
    <text evidence="8">The sequence shown here is derived from an EMBL/GenBank/DDBJ whole genome shotgun (WGS) entry which is preliminary data.</text>
</comment>
<dbReference type="OMA" id="MEANIHH"/>
<evidence type="ECO:0000256" key="2">
    <source>
        <dbReference type="ARBA" id="ARBA00022525"/>
    </source>
</evidence>
<dbReference type="InterPro" id="IPR035513">
    <property type="entry name" value="Invertase/methylesterase_inhib"/>
</dbReference>
<protein>
    <recommendedName>
        <fullName evidence="7">Pectinesterase inhibitor domain-containing protein</fullName>
    </recommendedName>
</protein>